<dbReference type="AlphaFoldDB" id="A0A8H7E249"/>
<sequence>MASSSMLQGLPEETLLNLCSQFAVDGVGVSDGFHSLTALYRILAYRENLSSPQDISIK</sequence>
<gene>
    <name evidence="1" type="ORF">GJ744_010075</name>
</gene>
<protein>
    <submittedName>
        <fullName evidence="1">Uncharacterized protein</fullName>
    </submittedName>
</protein>
<organism evidence="1 2">
    <name type="scientific">Endocarpon pusillum</name>
    <dbReference type="NCBI Taxonomy" id="364733"/>
    <lineage>
        <taxon>Eukaryota</taxon>
        <taxon>Fungi</taxon>
        <taxon>Dikarya</taxon>
        <taxon>Ascomycota</taxon>
        <taxon>Pezizomycotina</taxon>
        <taxon>Eurotiomycetes</taxon>
        <taxon>Chaetothyriomycetidae</taxon>
        <taxon>Verrucariales</taxon>
        <taxon>Verrucariaceae</taxon>
        <taxon>Endocarpon</taxon>
    </lineage>
</organism>
<comment type="caution">
    <text evidence="1">The sequence shown here is derived from an EMBL/GenBank/DDBJ whole genome shotgun (WGS) entry which is preliminary data.</text>
</comment>
<evidence type="ECO:0000313" key="1">
    <source>
        <dbReference type="EMBL" id="KAF7507774.1"/>
    </source>
</evidence>
<dbReference type="EMBL" id="JAACFV010000063">
    <property type="protein sequence ID" value="KAF7507774.1"/>
    <property type="molecule type" value="Genomic_DNA"/>
</dbReference>
<proteinExistence type="predicted"/>
<accession>A0A8H7E249</accession>
<keyword evidence="2" id="KW-1185">Reference proteome</keyword>
<dbReference type="Proteomes" id="UP000606974">
    <property type="component" value="Unassembled WGS sequence"/>
</dbReference>
<evidence type="ECO:0000313" key="2">
    <source>
        <dbReference type="Proteomes" id="UP000606974"/>
    </source>
</evidence>
<reference evidence="1" key="1">
    <citation type="submission" date="2020-02" db="EMBL/GenBank/DDBJ databases">
        <authorList>
            <person name="Palmer J.M."/>
        </authorList>
    </citation>
    <scope>NUCLEOTIDE SEQUENCE</scope>
    <source>
        <strain evidence="1">EPUS1.4</strain>
        <tissue evidence="1">Thallus</tissue>
    </source>
</reference>
<name>A0A8H7E249_9EURO</name>